<comment type="caution">
    <text evidence="2">The sequence shown here is derived from an EMBL/GenBank/DDBJ whole genome shotgun (WGS) entry which is preliminary data.</text>
</comment>
<organism evidence="2 3">
    <name type="scientific">Panicum miliaceum</name>
    <name type="common">Proso millet</name>
    <name type="synonym">Broomcorn millet</name>
    <dbReference type="NCBI Taxonomy" id="4540"/>
    <lineage>
        <taxon>Eukaryota</taxon>
        <taxon>Viridiplantae</taxon>
        <taxon>Streptophyta</taxon>
        <taxon>Embryophyta</taxon>
        <taxon>Tracheophyta</taxon>
        <taxon>Spermatophyta</taxon>
        <taxon>Magnoliopsida</taxon>
        <taxon>Liliopsida</taxon>
        <taxon>Poales</taxon>
        <taxon>Poaceae</taxon>
        <taxon>PACMAD clade</taxon>
        <taxon>Panicoideae</taxon>
        <taxon>Panicodae</taxon>
        <taxon>Paniceae</taxon>
        <taxon>Panicinae</taxon>
        <taxon>Panicum</taxon>
        <taxon>Panicum sect. Panicum</taxon>
    </lineage>
</organism>
<feature type="compositionally biased region" description="Gly residues" evidence="1">
    <location>
        <begin position="86"/>
        <end position="119"/>
    </location>
</feature>
<feature type="compositionally biased region" description="Basic residues" evidence="1">
    <location>
        <begin position="29"/>
        <end position="42"/>
    </location>
</feature>
<keyword evidence="3" id="KW-1185">Reference proteome</keyword>
<dbReference type="AlphaFoldDB" id="A0A3L6SXT0"/>
<protein>
    <submittedName>
        <fullName evidence="2">Uncharacterized protein</fullName>
    </submittedName>
</protein>
<feature type="region of interest" description="Disordered" evidence="1">
    <location>
        <begin position="75"/>
        <end position="121"/>
    </location>
</feature>
<gene>
    <name evidence="2" type="ORF">C2845_PM05G19250</name>
</gene>
<sequence length="177" mass="17612">MPPMKAAARPSPLPSGVRGGRGGPAPFGVHRRRRPRQRRRRQGASDLAYPRLDLEAARWGRGCVGGACGVGRPAADGGRCGRARDGAGGGGLRGGARHGSGAGGPCGGAQDGDGSGDPCGGARDGEGGGGGLCSLCGPPCRPVELWAALVGRHRCLLPWAMVATGDASDVLCVGTRS</sequence>
<reference evidence="3" key="1">
    <citation type="journal article" date="2019" name="Nat. Commun.">
        <title>The genome of broomcorn millet.</title>
        <authorList>
            <person name="Zou C."/>
            <person name="Miki D."/>
            <person name="Li D."/>
            <person name="Tang Q."/>
            <person name="Xiao L."/>
            <person name="Rajput S."/>
            <person name="Deng P."/>
            <person name="Jia W."/>
            <person name="Huang R."/>
            <person name="Zhang M."/>
            <person name="Sun Y."/>
            <person name="Hu J."/>
            <person name="Fu X."/>
            <person name="Schnable P.S."/>
            <person name="Li F."/>
            <person name="Zhang H."/>
            <person name="Feng B."/>
            <person name="Zhu X."/>
            <person name="Liu R."/>
            <person name="Schnable J.C."/>
            <person name="Zhu J.-K."/>
            <person name="Zhang H."/>
        </authorList>
    </citation>
    <scope>NUCLEOTIDE SEQUENCE [LARGE SCALE GENOMIC DNA]</scope>
</reference>
<feature type="region of interest" description="Disordered" evidence="1">
    <location>
        <begin position="1"/>
        <end position="47"/>
    </location>
</feature>
<dbReference type="Proteomes" id="UP000275267">
    <property type="component" value="Unassembled WGS sequence"/>
</dbReference>
<evidence type="ECO:0000313" key="3">
    <source>
        <dbReference type="Proteomes" id="UP000275267"/>
    </source>
</evidence>
<accession>A0A3L6SXT0</accession>
<evidence type="ECO:0000256" key="1">
    <source>
        <dbReference type="SAM" id="MobiDB-lite"/>
    </source>
</evidence>
<name>A0A3L6SXT0_PANMI</name>
<proteinExistence type="predicted"/>
<evidence type="ECO:0000313" key="2">
    <source>
        <dbReference type="EMBL" id="RLN29123.1"/>
    </source>
</evidence>
<dbReference type="EMBL" id="PQIB02000003">
    <property type="protein sequence ID" value="RLN29123.1"/>
    <property type="molecule type" value="Genomic_DNA"/>
</dbReference>